<evidence type="ECO:0000259" key="4">
    <source>
        <dbReference type="Pfam" id="PF13458"/>
    </source>
</evidence>
<feature type="signal peptide" evidence="3">
    <location>
        <begin position="1"/>
        <end position="24"/>
    </location>
</feature>
<keyword evidence="6" id="KW-1185">Reference proteome</keyword>
<dbReference type="AlphaFoldDB" id="A0A2M6UH14"/>
<dbReference type="Gene3D" id="3.40.50.2300">
    <property type="match status" value="2"/>
</dbReference>
<dbReference type="InterPro" id="IPR028081">
    <property type="entry name" value="Leu-bd"/>
</dbReference>
<dbReference type="Proteomes" id="UP000228930">
    <property type="component" value="Unassembled WGS sequence"/>
</dbReference>
<dbReference type="PANTHER" id="PTHR47235:SF1">
    <property type="entry name" value="BLR6548 PROTEIN"/>
    <property type="match status" value="1"/>
</dbReference>
<proteinExistence type="inferred from homology"/>
<dbReference type="Pfam" id="PF13458">
    <property type="entry name" value="Peripla_BP_6"/>
    <property type="match status" value="1"/>
</dbReference>
<dbReference type="RefSeq" id="WP_100179045.1">
    <property type="nucleotide sequence ID" value="NZ_LFJC01000003.1"/>
</dbReference>
<evidence type="ECO:0000256" key="2">
    <source>
        <dbReference type="ARBA" id="ARBA00022729"/>
    </source>
</evidence>
<accession>A0A2M6UH14</accession>
<organism evidence="5 6">
    <name type="scientific">Bradyrhizobium nitroreducens</name>
    <dbReference type="NCBI Taxonomy" id="709803"/>
    <lineage>
        <taxon>Bacteria</taxon>
        <taxon>Pseudomonadati</taxon>
        <taxon>Pseudomonadota</taxon>
        <taxon>Alphaproteobacteria</taxon>
        <taxon>Hyphomicrobiales</taxon>
        <taxon>Nitrobacteraceae</taxon>
        <taxon>Bradyrhizobium</taxon>
    </lineage>
</organism>
<dbReference type="PANTHER" id="PTHR47235">
    <property type="entry name" value="BLR6548 PROTEIN"/>
    <property type="match status" value="1"/>
</dbReference>
<feature type="chain" id="PRO_5014623821" evidence="3">
    <location>
        <begin position="25"/>
        <end position="440"/>
    </location>
</feature>
<name>A0A2M6UH14_9BRAD</name>
<dbReference type="SUPFAM" id="SSF53822">
    <property type="entry name" value="Periplasmic binding protein-like I"/>
    <property type="match status" value="1"/>
</dbReference>
<comment type="caution">
    <text evidence="5">The sequence shown here is derived from an EMBL/GenBank/DDBJ whole genome shotgun (WGS) entry which is preliminary data.</text>
</comment>
<gene>
    <name evidence="5" type="ORF">TSA1_26440</name>
</gene>
<evidence type="ECO:0000313" key="5">
    <source>
        <dbReference type="EMBL" id="PIT03916.1"/>
    </source>
</evidence>
<dbReference type="CDD" id="cd06334">
    <property type="entry name" value="PBP1_ABC_ligand_binding-like"/>
    <property type="match status" value="1"/>
</dbReference>
<dbReference type="InterPro" id="IPR028082">
    <property type="entry name" value="Peripla_BP_I"/>
</dbReference>
<evidence type="ECO:0000256" key="3">
    <source>
        <dbReference type="SAM" id="SignalP"/>
    </source>
</evidence>
<protein>
    <submittedName>
        <fullName evidence="5">ABC transporter permease</fullName>
    </submittedName>
</protein>
<feature type="domain" description="Leucine-binding protein" evidence="4">
    <location>
        <begin position="30"/>
        <end position="396"/>
    </location>
</feature>
<keyword evidence="2 3" id="KW-0732">Signal</keyword>
<reference evidence="5 6" key="1">
    <citation type="submission" date="2015-06" db="EMBL/GenBank/DDBJ databases">
        <title>Comparative genome analysis of nirS-carrying Bradyrhizobium sp. strains.</title>
        <authorList>
            <person name="Ishii S."/>
            <person name="Jang J."/>
            <person name="Nishizawa T."/>
            <person name="Senoo K."/>
        </authorList>
    </citation>
    <scope>NUCLEOTIDE SEQUENCE [LARGE SCALE GENOMIC DNA]</scope>
    <source>
        <strain evidence="5 6">TSA1</strain>
    </source>
</reference>
<evidence type="ECO:0000256" key="1">
    <source>
        <dbReference type="ARBA" id="ARBA00010062"/>
    </source>
</evidence>
<dbReference type="EMBL" id="LFJC01000003">
    <property type="protein sequence ID" value="PIT03916.1"/>
    <property type="molecule type" value="Genomic_DNA"/>
</dbReference>
<comment type="similarity">
    <text evidence="1">Belongs to the leucine-binding protein family.</text>
</comment>
<evidence type="ECO:0000313" key="6">
    <source>
        <dbReference type="Proteomes" id="UP000228930"/>
    </source>
</evidence>
<sequence>MKHFYKLATVLLSASALLAAPACADQPEQYIPVLSYRVGPFAANGASMFSGLIDYLNLTNAKGGINGVRITFEECETEYNTSRGVECYERLKDRQGGASVIETGSTGIAYALLDRLPQDKLPMTTMGYGRADAADGRVFPWVFPLISTYWSQAAAMVEYMAQQSGGMDRLKGKTIVDLYHDSAYGKESFPVLDHYAKEIGFNLIKIAIPAPGIEQQAQWLQIRQAKPDYVILWGFGVMNAAAMKAAARVGYPREKMIGSWWAGSEVDTVPAGDAAKGYLSMTFTAPGSFPVLEDIKGTLYDRGKGNLSGDAKFGSVSHVRGIVIGILMTEAIRAAQQKYGIGRPVTAEQVRWGYEHLVLDEKRLGEIGALGLIPPMKTSCADHEGSGAAMVQEWDGTNFIPKSKGWVAGDRALVRKLAEQSAAQYAADKNITPRDCGKED</sequence>